<name>A0A837NGQ0_9GAMM</name>
<comment type="pathway">
    <text evidence="2">Cofactor biosynthesis; ubiquinone biosynthesis.</text>
</comment>
<accession>A0A837NGQ0</accession>
<evidence type="ECO:0000256" key="2">
    <source>
        <dbReference type="ARBA" id="ARBA00004749"/>
    </source>
</evidence>
<dbReference type="EMBL" id="LHSG01000002">
    <property type="protein sequence ID" value="KPD24550.1"/>
    <property type="molecule type" value="Genomic_DNA"/>
</dbReference>
<feature type="domain" description="FAD-binding" evidence="8">
    <location>
        <begin position="4"/>
        <end position="328"/>
    </location>
</feature>
<dbReference type="PANTHER" id="PTHR43876:SF10">
    <property type="entry name" value="3-DEMETHOXYUBIQUINOL 3-HYDROXYLASE"/>
    <property type="match status" value="1"/>
</dbReference>
<keyword evidence="4" id="KW-0285">Flavoprotein</keyword>
<proteinExistence type="inferred from homology"/>
<keyword evidence="5" id="KW-0274">FAD</keyword>
<evidence type="ECO:0000259" key="8">
    <source>
        <dbReference type="Pfam" id="PF01494"/>
    </source>
</evidence>
<dbReference type="PRINTS" id="PR00420">
    <property type="entry name" value="RNGMNOXGNASE"/>
</dbReference>
<dbReference type="RefSeq" id="WP_053952785.1">
    <property type="nucleotide sequence ID" value="NZ_FNCB01000002.1"/>
</dbReference>
<evidence type="ECO:0000256" key="5">
    <source>
        <dbReference type="ARBA" id="ARBA00022827"/>
    </source>
</evidence>
<evidence type="ECO:0000256" key="6">
    <source>
        <dbReference type="ARBA" id="ARBA00023002"/>
    </source>
</evidence>
<dbReference type="InterPro" id="IPR051205">
    <property type="entry name" value="UbiH/COQ6_monooxygenase"/>
</dbReference>
<organism evidence="9 10">
    <name type="scientific">Idiomarina zobellii</name>
    <dbReference type="NCBI Taxonomy" id="86103"/>
    <lineage>
        <taxon>Bacteria</taxon>
        <taxon>Pseudomonadati</taxon>
        <taxon>Pseudomonadota</taxon>
        <taxon>Gammaproteobacteria</taxon>
        <taxon>Alteromonadales</taxon>
        <taxon>Idiomarinaceae</taxon>
        <taxon>Idiomarina</taxon>
    </lineage>
</organism>
<dbReference type="GO" id="GO:0071949">
    <property type="term" value="F:FAD binding"/>
    <property type="evidence" value="ECO:0007669"/>
    <property type="project" value="InterPro"/>
</dbReference>
<dbReference type="UniPathway" id="UPA00232"/>
<dbReference type="NCBIfam" id="TIGR01988">
    <property type="entry name" value="Ubi-OHases"/>
    <property type="match status" value="1"/>
</dbReference>
<sequence length="379" mass="41992">MQDLTVVINGGGMVGAASALAFAKAGAHVKLFESNPPSLDNQGNNWDLRISSVNAANWQWLLSLGIHGVIEPGKVKDYQRLTVTTQSGRSLTFDASEVGLTSLGVMVENNALQSSLWQCLRDYDNVDFVTEQRIDSLDSQQKTVRLTNNELIPFDLLLGCDGANSIIAKLSSIGYRGWDYDQRCLLANVELEQPIEPETWEVFRPQGPYALLPLSDTKACLIDYDERASIRALEHDESALQKHLYSVFEPRVGKFRVIKAASFPLQRKHALYYTSNGCIALLGDSAHSIHPMAGQGVNLGFADIQCLLNELSNKPVAQALNVYEKQRKFENAKMMRLMDVLQVSWRSTHPLARFIADVSLTAAKAPLLKNFLIKQAIGD</sequence>
<evidence type="ECO:0000313" key="10">
    <source>
        <dbReference type="Proteomes" id="UP000053030"/>
    </source>
</evidence>
<dbReference type="InterPro" id="IPR036188">
    <property type="entry name" value="FAD/NAD-bd_sf"/>
</dbReference>
<dbReference type="Proteomes" id="UP000053030">
    <property type="component" value="Unassembled WGS sequence"/>
</dbReference>
<dbReference type="InterPro" id="IPR002938">
    <property type="entry name" value="FAD-bd"/>
</dbReference>
<dbReference type="GO" id="GO:0006744">
    <property type="term" value="P:ubiquinone biosynthetic process"/>
    <property type="evidence" value="ECO:0007669"/>
    <property type="project" value="UniProtKB-UniPathway"/>
</dbReference>
<dbReference type="Gene3D" id="3.50.50.60">
    <property type="entry name" value="FAD/NAD(P)-binding domain"/>
    <property type="match status" value="2"/>
</dbReference>
<reference evidence="9 10" key="1">
    <citation type="submission" date="2015-08" db="EMBL/GenBank/DDBJ databases">
        <title>Genome sequencing and assembly of the deep-sea bacterium Idiomarina zobellii.</title>
        <authorList>
            <person name="Mithoefer S.D."/>
            <person name="Rheaume B.A."/>
            <person name="MacLea K.S."/>
        </authorList>
    </citation>
    <scope>NUCLEOTIDE SEQUENCE [LARGE SCALE GENOMIC DNA]</scope>
    <source>
        <strain evidence="9 10">KMM 231</strain>
    </source>
</reference>
<comment type="caution">
    <text evidence="9">The sequence shown here is derived from an EMBL/GenBank/DDBJ whole genome shotgun (WGS) entry which is preliminary data.</text>
</comment>
<protein>
    <submittedName>
        <fullName evidence="9">UbiH/Coq6 family FAD-binding oxidoreductase</fullName>
    </submittedName>
</protein>
<dbReference type="AlphaFoldDB" id="A0A837NGQ0"/>
<dbReference type="OrthoDB" id="9769565at2"/>
<comment type="cofactor">
    <cofactor evidence="1">
        <name>FAD</name>
        <dbReference type="ChEBI" id="CHEBI:57692"/>
    </cofactor>
</comment>
<evidence type="ECO:0000256" key="3">
    <source>
        <dbReference type="ARBA" id="ARBA00005349"/>
    </source>
</evidence>
<dbReference type="InterPro" id="IPR010971">
    <property type="entry name" value="UbiH/COQ6"/>
</dbReference>
<dbReference type="GO" id="GO:0008682">
    <property type="term" value="F:3-demethoxyubiquinol 3-hydroxylase activity"/>
    <property type="evidence" value="ECO:0007669"/>
    <property type="project" value="TreeGrafter"/>
</dbReference>
<dbReference type="SUPFAM" id="SSF51905">
    <property type="entry name" value="FAD/NAD(P)-binding domain"/>
    <property type="match status" value="1"/>
</dbReference>
<evidence type="ECO:0000313" key="9">
    <source>
        <dbReference type="EMBL" id="KPD24550.1"/>
    </source>
</evidence>
<evidence type="ECO:0000256" key="4">
    <source>
        <dbReference type="ARBA" id="ARBA00022630"/>
    </source>
</evidence>
<keyword evidence="10" id="KW-1185">Reference proteome</keyword>
<evidence type="ECO:0000256" key="1">
    <source>
        <dbReference type="ARBA" id="ARBA00001974"/>
    </source>
</evidence>
<keyword evidence="7" id="KW-0503">Monooxygenase</keyword>
<evidence type="ECO:0000256" key="7">
    <source>
        <dbReference type="ARBA" id="ARBA00023033"/>
    </source>
</evidence>
<dbReference type="PANTHER" id="PTHR43876">
    <property type="entry name" value="UBIQUINONE BIOSYNTHESIS MONOOXYGENASE COQ6, MITOCHONDRIAL"/>
    <property type="match status" value="1"/>
</dbReference>
<dbReference type="Pfam" id="PF01494">
    <property type="entry name" value="FAD_binding_3"/>
    <property type="match status" value="1"/>
</dbReference>
<gene>
    <name evidence="9" type="ORF">AFK76_02795</name>
</gene>
<comment type="similarity">
    <text evidence="3">Belongs to the UbiH/COQ6 family.</text>
</comment>
<keyword evidence="6" id="KW-0560">Oxidoreductase</keyword>